<dbReference type="InterPro" id="IPR020904">
    <property type="entry name" value="Sc_DH/Rdtase_CS"/>
</dbReference>
<reference evidence="3 4" key="1">
    <citation type="submission" date="2006-03" db="EMBL/GenBank/DDBJ databases">
        <title>Complete sequence of Rhodopseudomonas palustris BisB5.</title>
        <authorList>
            <consortium name="US DOE Joint Genome Institute"/>
            <person name="Copeland A."/>
            <person name="Lucas S."/>
            <person name="Lapidus A."/>
            <person name="Barry K."/>
            <person name="Detter J.C."/>
            <person name="Glavina del Rio T."/>
            <person name="Hammon N."/>
            <person name="Israni S."/>
            <person name="Dalin E."/>
            <person name="Tice H."/>
            <person name="Pitluck S."/>
            <person name="Chain P."/>
            <person name="Malfatti S."/>
            <person name="Shin M."/>
            <person name="Vergez L."/>
            <person name="Schmutz J."/>
            <person name="Larimer F."/>
            <person name="Land M."/>
            <person name="Hauser L."/>
            <person name="Pelletier D.A."/>
            <person name="Kyrpides N."/>
            <person name="Lykidis A."/>
            <person name="Oda Y."/>
            <person name="Harwood C.S."/>
            <person name="Richardson P."/>
        </authorList>
    </citation>
    <scope>NUCLEOTIDE SEQUENCE [LARGE SCALE GENOMIC DNA]</scope>
    <source>
        <strain evidence="3 4">BisB5</strain>
    </source>
</reference>
<accession>Q13E96</accession>
<proteinExistence type="inferred from homology"/>
<evidence type="ECO:0000256" key="2">
    <source>
        <dbReference type="ARBA" id="ARBA00023002"/>
    </source>
</evidence>
<dbReference type="Pfam" id="PF13561">
    <property type="entry name" value="adh_short_C2"/>
    <property type="match status" value="1"/>
</dbReference>
<dbReference type="PRINTS" id="PR00080">
    <property type="entry name" value="SDRFAMILY"/>
</dbReference>
<dbReference type="PANTHER" id="PTHR24321">
    <property type="entry name" value="DEHYDROGENASES, SHORT CHAIN"/>
    <property type="match status" value="1"/>
</dbReference>
<dbReference type="eggNOG" id="COG1028">
    <property type="taxonomic scope" value="Bacteria"/>
</dbReference>
<dbReference type="PRINTS" id="PR00081">
    <property type="entry name" value="GDHRDH"/>
</dbReference>
<dbReference type="Proteomes" id="UP000001818">
    <property type="component" value="Chromosome"/>
</dbReference>
<dbReference type="AlphaFoldDB" id="Q13E96"/>
<comment type="similarity">
    <text evidence="1">Belongs to the short-chain dehydrogenases/reductases (SDR) family.</text>
</comment>
<dbReference type="PROSITE" id="PS00061">
    <property type="entry name" value="ADH_SHORT"/>
    <property type="match status" value="1"/>
</dbReference>
<dbReference type="GO" id="GO:0016491">
    <property type="term" value="F:oxidoreductase activity"/>
    <property type="evidence" value="ECO:0007669"/>
    <property type="project" value="UniProtKB-KW"/>
</dbReference>
<dbReference type="STRING" id="316057.RPD_0355"/>
<dbReference type="BioCyc" id="RPAL316057:RPD_RS01825-MONOMER"/>
<keyword evidence="2" id="KW-0560">Oxidoreductase</keyword>
<sequence>MTLVSAATEQTRDCVTGGDARVVLVTGGASGIGRAAALAWARQGCSVLVADIDDRGGAETVEAIERLGSRARYQRNDVTDERECASLVEQAVLHFGRLDVAFNNAGITGPSAYIANYPGADWRHVINVNLLGIFNSMQPQLRLFESQGAGVIVNTASVIGLRGVAGGSAYAAAKHGVIGLTKCAALEYGRSGIRINAVCPGYIETPLVAAVPDRILTEKINRTGARRLGRPDEVAALVLWLASPAASYVNGAAVAVDGGFLAS</sequence>
<dbReference type="PANTHER" id="PTHR24321:SF8">
    <property type="entry name" value="ESTRADIOL 17-BETA-DEHYDROGENASE 8-RELATED"/>
    <property type="match status" value="1"/>
</dbReference>
<name>Q13E96_RHOPS</name>
<dbReference type="HOGENOM" id="CLU_010194_1_0_5"/>
<evidence type="ECO:0000313" key="3">
    <source>
        <dbReference type="EMBL" id="ABE37593.1"/>
    </source>
</evidence>
<dbReference type="EMBL" id="CP000283">
    <property type="protein sequence ID" value="ABE37593.1"/>
    <property type="molecule type" value="Genomic_DNA"/>
</dbReference>
<organism evidence="3 4">
    <name type="scientific">Rhodopseudomonas palustris (strain BisB5)</name>
    <dbReference type="NCBI Taxonomy" id="316057"/>
    <lineage>
        <taxon>Bacteria</taxon>
        <taxon>Pseudomonadati</taxon>
        <taxon>Pseudomonadota</taxon>
        <taxon>Alphaproteobacteria</taxon>
        <taxon>Hyphomicrobiales</taxon>
        <taxon>Nitrobacteraceae</taxon>
        <taxon>Rhodopseudomonas</taxon>
    </lineage>
</organism>
<evidence type="ECO:0000313" key="4">
    <source>
        <dbReference type="Proteomes" id="UP000001818"/>
    </source>
</evidence>
<gene>
    <name evidence="3" type="ordered locus">RPD_0355</name>
</gene>
<evidence type="ECO:0000256" key="1">
    <source>
        <dbReference type="ARBA" id="ARBA00006484"/>
    </source>
</evidence>
<protein>
    <submittedName>
        <fullName evidence="3">Short-chain dehydrogenase/reductase SDR</fullName>
    </submittedName>
</protein>
<dbReference type="SUPFAM" id="SSF51735">
    <property type="entry name" value="NAD(P)-binding Rossmann-fold domains"/>
    <property type="match status" value="1"/>
</dbReference>
<dbReference type="InterPro" id="IPR002347">
    <property type="entry name" value="SDR_fam"/>
</dbReference>
<dbReference type="FunFam" id="3.40.50.720:FF:000084">
    <property type="entry name" value="Short-chain dehydrogenase reductase"/>
    <property type="match status" value="1"/>
</dbReference>
<dbReference type="InterPro" id="IPR036291">
    <property type="entry name" value="NAD(P)-bd_dom_sf"/>
</dbReference>
<dbReference type="KEGG" id="rpd:RPD_0355"/>
<dbReference type="Gene3D" id="3.40.50.720">
    <property type="entry name" value="NAD(P)-binding Rossmann-like Domain"/>
    <property type="match status" value="1"/>
</dbReference>